<dbReference type="RefSeq" id="WP_242288255.1">
    <property type="nucleotide sequence ID" value="NZ_JAKKSL010000005.1"/>
</dbReference>
<dbReference type="Pfam" id="PF01081">
    <property type="entry name" value="Aldolase"/>
    <property type="match status" value="1"/>
</dbReference>
<comment type="similarity">
    <text evidence="2">Belongs to the KHG/KDPG aldolase family.</text>
</comment>
<evidence type="ECO:0000256" key="5">
    <source>
        <dbReference type="ARBA" id="ARBA00023277"/>
    </source>
</evidence>
<evidence type="ECO:0000313" key="6">
    <source>
        <dbReference type="EMBL" id="MCI2285371.1"/>
    </source>
</evidence>
<dbReference type="PANTHER" id="PTHR30246:SF1">
    <property type="entry name" value="2-DEHYDRO-3-DEOXY-6-PHOSPHOGALACTONATE ALDOLASE-RELATED"/>
    <property type="match status" value="1"/>
</dbReference>
<dbReference type="SUPFAM" id="SSF51569">
    <property type="entry name" value="Aldolase"/>
    <property type="match status" value="1"/>
</dbReference>
<keyword evidence="4" id="KW-0456">Lyase</keyword>
<evidence type="ECO:0008006" key="8">
    <source>
        <dbReference type="Google" id="ProtNLM"/>
    </source>
</evidence>
<sequence>MISEQSDSESNYQFEFKTLPLIAILRGVTPDKVISIAQILFDEGYRFIEVPLNSPDALVSIGKLVDAFGDKAYVGLGTVTNMEQLDAVLQTGARLIVTPNTNPTIINKAVNLWLCGYAWCYDCH</sequence>
<comment type="pathway">
    <text evidence="1">Carbohydrate acid metabolism.</text>
</comment>
<name>A0ABS9X7B1_9GAMM</name>
<dbReference type="InterPro" id="IPR000887">
    <property type="entry name" value="Aldlse_KDPG_KHG"/>
</dbReference>
<proteinExistence type="inferred from homology"/>
<evidence type="ECO:0000256" key="2">
    <source>
        <dbReference type="ARBA" id="ARBA00006906"/>
    </source>
</evidence>
<dbReference type="CDD" id="cd00452">
    <property type="entry name" value="KDPG_aldolase"/>
    <property type="match status" value="1"/>
</dbReference>
<keyword evidence="7" id="KW-1185">Reference proteome</keyword>
<evidence type="ECO:0000256" key="3">
    <source>
        <dbReference type="ARBA" id="ARBA00011233"/>
    </source>
</evidence>
<evidence type="ECO:0000313" key="7">
    <source>
        <dbReference type="Proteomes" id="UP001139646"/>
    </source>
</evidence>
<accession>A0ABS9X7B1</accession>
<dbReference type="Proteomes" id="UP001139646">
    <property type="component" value="Unassembled WGS sequence"/>
</dbReference>
<reference evidence="6" key="1">
    <citation type="submission" date="2022-01" db="EMBL/GenBank/DDBJ databases">
        <title>Colwellia maritima, isolated from seawater.</title>
        <authorList>
            <person name="Kristyanto S."/>
            <person name="Jung J."/>
            <person name="Jeon C.O."/>
        </authorList>
    </citation>
    <scope>NUCLEOTIDE SEQUENCE</scope>
    <source>
        <strain evidence="6">MSW7</strain>
    </source>
</reference>
<dbReference type="PANTHER" id="PTHR30246">
    <property type="entry name" value="2-KETO-3-DEOXY-6-PHOSPHOGLUCONATE ALDOLASE"/>
    <property type="match status" value="1"/>
</dbReference>
<gene>
    <name evidence="6" type="ORF">L3081_20775</name>
</gene>
<dbReference type="InterPro" id="IPR013785">
    <property type="entry name" value="Aldolase_TIM"/>
</dbReference>
<protein>
    <recommendedName>
        <fullName evidence="8">2-dehydro-3-deoxy-6-phosphogalactonate aldolase</fullName>
    </recommendedName>
</protein>
<evidence type="ECO:0000256" key="4">
    <source>
        <dbReference type="ARBA" id="ARBA00023239"/>
    </source>
</evidence>
<organism evidence="6 7">
    <name type="scientific">Colwellia maritima</name>
    <dbReference type="NCBI Taxonomy" id="2912588"/>
    <lineage>
        <taxon>Bacteria</taxon>
        <taxon>Pseudomonadati</taxon>
        <taxon>Pseudomonadota</taxon>
        <taxon>Gammaproteobacteria</taxon>
        <taxon>Alteromonadales</taxon>
        <taxon>Colwelliaceae</taxon>
        <taxon>Colwellia</taxon>
    </lineage>
</organism>
<comment type="subunit">
    <text evidence="3">Homotrimer.</text>
</comment>
<keyword evidence="5" id="KW-0119">Carbohydrate metabolism</keyword>
<dbReference type="Gene3D" id="3.20.20.70">
    <property type="entry name" value="Aldolase class I"/>
    <property type="match status" value="1"/>
</dbReference>
<comment type="caution">
    <text evidence="6">The sequence shown here is derived from an EMBL/GenBank/DDBJ whole genome shotgun (WGS) entry which is preliminary data.</text>
</comment>
<evidence type="ECO:0000256" key="1">
    <source>
        <dbReference type="ARBA" id="ARBA00004761"/>
    </source>
</evidence>
<dbReference type="EMBL" id="JAKKSL010000005">
    <property type="protein sequence ID" value="MCI2285371.1"/>
    <property type="molecule type" value="Genomic_DNA"/>
</dbReference>